<accession>A0A8J3CMX3</accession>
<feature type="transmembrane region" description="Helical" evidence="1">
    <location>
        <begin position="207"/>
        <end position="228"/>
    </location>
</feature>
<organism evidence="3 4">
    <name type="scientific">Formosimonas limnophila</name>
    <dbReference type="NCBI Taxonomy" id="1384487"/>
    <lineage>
        <taxon>Bacteria</taxon>
        <taxon>Pseudomonadati</taxon>
        <taxon>Pseudomonadota</taxon>
        <taxon>Betaproteobacteria</taxon>
        <taxon>Burkholderiales</taxon>
        <taxon>Burkholderiaceae</taxon>
        <taxon>Formosimonas</taxon>
    </lineage>
</organism>
<gene>
    <name evidence="3" type="ORF">GCM10009007_14520</name>
</gene>
<protein>
    <recommendedName>
        <fullName evidence="2">Potassium channel domain-containing protein</fullName>
    </recommendedName>
</protein>
<evidence type="ECO:0000259" key="2">
    <source>
        <dbReference type="Pfam" id="PF07885"/>
    </source>
</evidence>
<dbReference type="SUPFAM" id="SSF81324">
    <property type="entry name" value="Voltage-gated potassium channels"/>
    <property type="match status" value="1"/>
</dbReference>
<feature type="transmembrane region" description="Helical" evidence="1">
    <location>
        <begin position="30"/>
        <end position="48"/>
    </location>
</feature>
<sequence length="238" mass="26879">MEQDIVRNFRKSILKPFRYYFLTYFKRVPSAWLLLTQLSILISLPLLNDSFDGQVVSWVLGMVALMMVALVIRNSPIFTKTGMGLVFISLSLSAWAFISGRSELFALAHIFEAAAYFYAAAGMVMYMFKDHEVSRDELFAVAAVFTLLVWGFAFLFSVCQQWYPQSFIAFQNADSPRSWLELLFLSFAILSGVGMTDILPISPPARVLAAIEMFAGVMYLTMVVTRLLGMVASHKVKR</sequence>
<keyword evidence="1" id="KW-1133">Transmembrane helix</keyword>
<feature type="transmembrane region" description="Helical" evidence="1">
    <location>
        <begin position="55"/>
        <end position="72"/>
    </location>
</feature>
<feature type="transmembrane region" description="Helical" evidence="1">
    <location>
        <begin position="78"/>
        <end position="98"/>
    </location>
</feature>
<feature type="transmembrane region" description="Helical" evidence="1">
    <location>
        <begin position="138"/>
        <end position="158"/>
    </location>
</feature>
<reference evidence="3" key="1">
    <citation type="journal article" date="2014" name="Int. J. Syst. Evol. Microbiol.">
        <title>Complete genome sequence of Corynebacterium casei LMG S-19264T (=DSM 44701T), isolated from a smear-ripened cheese.</title>
        <authorList>
            <consortium name="US DOE Joint Genome Institute (JGI-PGF)"/>
            <person name="Walter F."/>
            <person name="Albersmeier A."/>
            <person name="Kalinowski J."/>
            <person name="Ruckert C."/>
        </authorList>
    </citation>
    <scope>NUCLEOTIDE SEQUENCE</scope>
    <source>
        <strain evidence="3">KCTC 32501</strain>
    </source>
</reference>
<evidence type="ECO:0000256" key="1">
    <source>
        <dbReference type="SAM" id="Phobius"/>
    </source>
</evidence>
<evidence type="ECO:0000313" key="4">
    <source>
        <dbReference type="Proteomes" id="UP000614287"/>
    </source>
</evidence>
<dbReference type="EMBL" id="BMZG01000007">
    <property type="protein sequence ID" value="GHA74567.1"/>
    <property type="molecule type" value="Genomic_DNA"/>
</dbReference>
<keyword evidence="1" id="KW-0812">Transmembrane</keyword>
<evidence type="ECO:0000313" key="3">
    <source>
        <dbReference type="EMBL" id="GHA74567.1"/>
    </source>
</evidence>
<name>A0A8J3CMX3_9BURK</name>
<dbReference type="Gene3D" id="1.10.287.70">
    <property type="match status" value="1"/>
</dbReference>
<feature type="transmembrane region" description="Helical" evidence="1">
    <location>
        <begin position="105"/>
        <end position="126"/>
    </location>
</feature>
<feature type="domain" description="Potassium channel" evidence="2">
    <location>
        <begin position="148"/>
        <end position="230"/>
    </location>
</feature>
<dbReference type="Proteomes" id="UP000614287">
    <property type="component" value="Unassembled WGS sequence"/>
</dbReference>
<keyword evidence="1" id="KW-0472">Membrane</keyword>
<dbReference type="InterPro" id="IPR013099">
    <property type="entry name" value="K_chnl_dom"/>
</dbReference>
<reference evidence="3" key="2">
    <citation type="submission" date="2020-09" db="EMBL/GenBank/DDBJ databases">
        <authorList>
            <person name="Sun Q."/>
            <person name="Kim S."/>
        </authorList>
    </citation>
    <scope>NUCLEOTIDE SEQUENCE</scope>
    <source>
        <strain evidence="3">KCTC 32501</strain>
    </source>
</reference>
<dbReference type="Pfam" id="PF07885">
    <property type="entry name" value="Ion_trans_2"/>
    <property type="match status" value="1"/>
</dbReference>
<proteinExistence type="predicted"/>
<keyword evidence="4" id="KW-1185">Reference proteome</keyword>
<feature type="transmembrane region" description="Helical" evidence="1">
    <location>
        <begin position="179"/>
        <end position="201"/>
    </location>
</feature>
<dbReference type="AlphaFoldDB" id="A0A8J3CMX3"/>
<comment type="caution">
    <text evidence="3">The sequence shown here is derived from an EMBL/GenBank/DDBJ whole genome shotgun (WGS) entry which is preliminary data.</text>
</comment>